<comment type="caution">
    <text evidence="4">The sequence shown here is derived from an EMBL/GenBank/DDBJ whole genome shotgun (WGS) entry which is preliminary data.</text>
</comment>
<accession>A0ABW3R3F8</accession>
<gene>
    <name evidence="4" type="ORF">ACFQ3T_29750</name>
</gene>
<feature type="compositionally biased region" description="Pro residues" evidence="1">
    <location>
        <begin position="27"/>
        <end position="42"/>
    </location>
</feature>
<dbReference type="Proteomes" id="UP001597168">
    <property type="component" value="Unassembled WGS sequence"/>
</dbReference>
<feature type="chain" id="PRO_5045143300" evidence="3">
    <location>
        <begin position="23"/>
        <end position="560"/>
    </location>
</feature>
<keyword evidence="2" id="KW-1133">Transmembrane helix</keyword>
<protein>
    <submittedName>
        <fullName evidence="4">Uncharacterized protein</fullName>
    </submittedName>
</protein>
<keyword evidence="3" id="KW-0732">Signal</keyword>
<feature type="compositionally biased region" description="Basic and acidic residues" evidence="1">
    <location>
        <begin position="534"/>
        <end position="560"/>
    </location>
</feature>
<feature type="region of interest" description="Disordered" evidence="1">
    <location>
        <begin position="515"/>
        <end position="560"/>
    </location>
</feature>
<keyword evidence="2" id="KW-0472">Membrane</keyword>
<keyword evidence="5" id="KW-1185">Reference proteome</keyword>
<evidence type="ECO:0000313" key="4">
    <source>
        <dbReference type="EMBL" id="MFD1151335.1"/>
    </source>
</evidence>
<evidence type="ECO:0000313" key="5">
    <source>
        <dbReference type="Proteomes" id="UP001597168"/>
    </source>
</evidence>
<keyword evidence="2" id="KW-0812">Transmembrane</keyword>
<sequence length="560" mass="56706">MRLMALPAAAVLVALCASPAFAQPVTTPVPGPRDPSQPPVSAGPPIRAHAIGDAGTGLAVVRLAPDSTPTNTVLPGFGEQLPKQSAAEVGVGLASAQANTEAFLSYERAVAQASPLGFAVRGRAPQTPGTLVQTASPDNGAPVTGGLNPPATPLDALLRVGLLNGSAHARWDDELGPCVRPLADAKTSVASLSVLNAIPTLPGSTDLTGMLTQDTPKLDAAAKQALIDNVKQLSGPLSQLGGLLSGTPDTGANGSLLSLPETMTAHSTVELVDLPGSANKAVKSTSTLQAASIRLLAGTAAEIRVDVVSRPTLVALSTGDKATSGITYSAPVLRVSQGDRVLGTLDAANPKLDVPIGVVPGQDVPLVGDLAQGLPKLDIGVLRLQVAQLNQKDMVIDGPLQQDGPAIKGFMLGATARLLDLQLLPTDALGLPNLPSALAQVSLGEQIVRAAAPNGGVVCAPAPAQPGGGGQAAPPRKDQPLAYTNAAYRTVPIFWTGAALLLAGVVMVAALPGRRRVPAGPNTPEPKSPGPKTTEPKSAEPETPEPKSAEPETPRRTSDR</sequence>
<dbReference type="RefSeq" id="WP_380728246.1">
    <property type="nucleotide sequence ID" value="NZ_JBHTLK010000228.1"/>
</dbReference>
<name>A0ABW3R3F8_9PSEU</name>
<reference evidence="5" key="1">
    <citation type="journal article" date="2019" name="Int. J. Syst. Evol. Microbiol.">
        <title>The Global Catalogue of Microorganisms (GCM) 10K type strain sequencing project: providing services to taxonomists for standard genome sequencing and annotation.</title>
        <authorList>
            <consortium name="The Broad Institute Genomics Platform"/>
            <consortium name="The Broad Institute Genome Sequencing Center for Infectious Disease"/>
            <person name="Wu L."/>
            <person name="Ma J."/>
        </authorList>
    </citation>
    <scope>NUCLEOTIDE SEQUENCE [LARGE SCALE GENOMIC DNA]</scope>
    <source>
        <strain evidence="5">CCUG 60214</strain>
    </source>
</reference>
<dbReference type="EMBL" id="JBHTLK010000228">
    <property type="protein sequence ID" value="MFD1151335.1"/>
    <property type="molecule type" value="Genomic_DNA"/>
</dbReference>
<proteinExistence type="predicted"/>
<evidence type="ECO:0000256" key="2">
    <source>
        <dbReference type="SAM" id="Phobius"/>
    </source>
</evidence>
<evidence type="ECO:0000256" key="1">
    <source>
        <dbReference type="SAM" id="MobiDB-lite"/>
    </source>
</evidence>
<feature type="region of interest" description="Disordered" evidence="1">
    <location>
        <begin position="26"/>
        <end position="45"/>
    </location>
</feature>
<organism evidence="4 5">
    <name type="scientific">Saccharothrix hoggarensis</name>
    <dbReference type="NCBI Taxonomy" id="913853"/>
    <lineage>
        <taxon>Bacteria</taxon>
        <taxon>Bacillati</taxon>
        <taxon>Actinomycetota</taxon>
        <taxon>Actinomycetes</taxon>
        <taxon>Pseudonocardiales</taxon>
        <taxon>Pseudonocardiaceae</taxon>
        <taxon>Saccharothrix</taxon>
    </lineage>
</organism>
<feature type="signal peptide" evidence="3">
    <location>
        <begin position="1"/>
        <end position="22"/>
    </location>
</feature>
<evidence type="ECO:0000256" key="3">
    <source>
        <dbReference type="SAM" id="SignalP"/>
    </source>
</evidence>
<feature type="transmembrane region" description="Helical" evidence="2">
    <location>
        <begin position="493"/>
        <end position="511"/>
    </location>
</feature>